<protein>
    <submittedName>
        <fullName evidence="1">Uncharacterized protein</fullName>
    </submittedName>
</protein>
<evidence type="ECO:0000313" key="1">
    <source>
        <dbReference type="EMBL" id="EHQ35597.1"/>
    </source>
</evidence>
<dbReference type="InterPro" id="IPR024047">
    <property type="entry name" value="MM3350-like_sf"/>
</dbReference>
<name>H1Z357_9EURY</name>
<sequence>MVQRTYPGRCLISGSDTTKRKAESEIILSLNKYRREESEPVSWLILFTGFRNPKFWLYLLVDRNSTLKDIDQKLRDVWLECCGHLSSFYIAGKEYESDPSEDLEYGKGLDMADVTVDKLLTVNLTGKHVYDNGSPTTLYFKVICELPYRTKEGRKTEIVARNKRPEIFCSKCGRPATYIFRLYEDQDDIFYCDKCHIKHKSGDDAWLLAANSPRSGVCGYEGGLADDEC</sequence>
<dbReference type="SUPFAM" id="SSF159941">
    <property type="entry name" value="MM3350-like"/>
    <property type="match status" value="1"/>
</dbReference>
<organism evidence="1 2">
    <name type="scientific">Methanoplanus limicola DSM 2279</name>
    <dbReference type="NCBI Taxonomy" id="937775"/>
    <lineage>
        <taxon>Archaea</taxon>
        <taxon>Methanobacteriati</taxon>
        <taxon>Methanobacteriota</taxon>
        <taxon>Stenosarchaea group</taxon>
        <taxon>Methanomicrobia</taxon>
        <taxon>Methanomicrobiales</taxon>
        <taxon>Methanomicrobiaceae</taxon>
        <taxon>Methanoplanus</taxon>
    </lineage>
</organism>
<dbReference type="EMBL" id="CM001436">
    <property type="protein sequence ID" value="EHQ35597.1"/>
    <property type="molecule type" value="Genomic_DNA"/>
</dbReference>
<keyword evidence="2" id="KW-1185">Reference proteome</keyword>
<accession>H1Z357</accession>
<dbReference type="RefSeq" id="WP_004077352.1">
    <property type="nucleotide sequence ID" value="NZ_CM001436.1"/>
</dbReference>
<evidence type="ECO:0000313" key="2">
    <source>
        <dbReference type="Proteomes" id="UP000005741"/>
    </source>
</evidence>
<dbReference type="HOGENOM" id="CLU_1253548_0_0_2"/>
<dbReference type="AlphaFoldDB" id="H1Z357"/>
<dbReference type="PATRIC" id="fig|937775.9.peg.1691"/>
<dbReference type="OrthoDB" id="117055at2157"/>
<reference evidence="1 2" key="1">
    <citation type="submission" date="2011-10" db="EMBL/GenBank/DDBJ databases">
        <title>The Improved High-Quality Draft genome of Methanoplanus limicola DSM 2279.</title>
        <authorList>
            <consortium name="US DOE Joint Genome Institute (JGI-PGF)"/>
            <person name="Lucas S."/>
            <person name="Copeland A."/>
            <person name="Lapidus A."/>
            <person name="Glavina del Rio T."/>
            <person name="Dalin E."/>
            <person name="Tice H."/>
            <person name="Bruce D."/>
            <person name="Goodwin L."/>
            <person name="Pitluck S."/>
            <person name="Peters L."/>
            <person name="Mikhailova N."/>
            <person name="Lu M."/>
            <person name="Kyrpides N."/>
            <person name="Mavromatis K."/>
            <person name="Ivanova N."/>
            <person name="Markowitz V."/>
            <person name="Cheng J.-F."/>
            <person name="Hugenholtz P."/>
            <person name="Woyke T."/>
            <person name="Wu D."/>
            <person name="Wirth R."/>
            <person name="Brambilla E.-M."/>
            <person name="Klenk H.-P."/>
            <person name="Eisen J.A."/>
        </authorList>
    </citation>
    <scope>NUCLEOTIDE SEQUENCE [LARGE SCALE GENOMIC DNA]</scope>
    <source>
        <strain evidence="1 2">DSM 2279</strain>
    </source>
</reference>
<gene>
    <name evidence="1" type="ORF">Metlim_1494</name>
</gene>
<dbReference type="STRING" id="937775.Metlim_1494"/>
<dbReference type="Proteomes" id="UP000005741">
    <property type="component" value="Chromosome"/>
</dbReference>
<dbReference type="InParanoid" id="H1Z357"/>
<proteinExistence type="predicted"/>